<dbReference type="Proteomes" id="UP001349262">
    <property type="component" value="Unassembled WGS sequence"/>
</dbReference>
<dbReference type="Gene3D" id="3.40.1620.10">
    <property type="entry name" value="YefM-like domain"/>
    <property type="match status" value="1"/>
</dbReference>
<proteinExistence type="inferred from homology"/>
<protein>
    <recommendedName>
        <fullName evidence="2">Antitoxin</fullName>
    </recommendedName>
</protein>
<dbReference type="InterPro" id="IPR006442">
    <property type="entry name" value="Antitoxin_Phd/YefM"/>
</dbReference>
<gene>
    <name evidence="3" type="ORF">MRSR164_23145</name>
</gene>
<keyword evidence="4" id="KW-1185">Reference proteome</keyword>
<evidence type="ECO:0000313" key="4">
    <source>
        <dbReference type="Proteomes" id="UP001349262"/>
    </source>
</evidence>
<evidence type="ECO:0000256" key="1">
    <source>
        <dbReference type="ARBA" id="ARBA00009981"/>
    </source>
</evidence>
<dbReference type="Pfam" id="PF02604">
    <property type="entry name" value="PhdYeFM_antitox"/>
    <property type="match status" value="1"/>
</dbReference>
<reference evidence="3 4" key="1">
    <citation type="journal article" date="2012" name="Genet. Mol. Biol.">
        <title>Analysis of 16S rRNA and mxaF genes revealing insights into Methylobacterium niche-specific plant association.</title>
        <authorList>
            <person name="Dourado M.N."/>
            <person name="Andreote F.D."/>
            <person name="Dini-Andreote F."/>
            <person name="Conti R."/>
            <person name="Araujo J.M."/>
            <person name="Araujo W.L."/>
        </authorList>
    </citation>
    <scope>NUCLEOTIDE SEQUENCE [LARGE SCALE GENOMIC DNA]</scope>
    <source>
        <strain evidence="3 4">SR1.6/4</strain>
    </source>
</reference>
<dbReference type="EMBL" id="MLBY01000005">
    <property type="protein sequence ID" value="MEE7459578.1"/>
    <property type="molecule type" value="Genomic_DNA"/>
</dbReference>
<name>A0ABU7TGT3_9HYPH</name>
<dbReference type="SUPFAM" id="SSF143120">
    <property type="entry name" value="YefM-like"/>
    <property type="match status" value="1"/>
</dbReference>
<comment type="caution">
    <text evidence="3">The sequence shown here is derived from an EMBL/GenBank/DDBJ whole genome shotgun (WGS) entry which is preliminary data.</text>
</comment>
<dbReference type="InterPro" id="IPR036165">
    <property type="entry name" value="YefM-like_sf"/>
</dbReference>
<dbReference type="NCBIfam" id="TIGR01552">
    <property type="entry name" value="phd_fam"/>
    <property type="match status" value="1"/>
</dbReference>
<organism evidence="3 4">
    <name type="scientific">Methylobacterium radiotolerans</name>
    <dbReference type="NCBI Taxonomy" id="31998"/>
    <lineage>
        <taxon>Bacteria</taxon>
        <taxon>Pseudomonadati</taxon>
        <taxon>Pseudomonadota</taxon>
        <taxon>Alphaproteobacteria</taxon>
        <taxon>Hyphomicrobiales</taxon>
        <taxon>Methylobacteriaceae</taxon>
        <taxon>Methylobacterium</taxon>
    </lineage>
</organism>
<comment type="function">
    <text evidence="2">Antitoxin component of a type II toxin-antitoxin (TA) system.</text>
</comment>
<sequence>MKTWQAAEAKQNFAKLVEAASSEPQAVMRHSECVGIVLSPEHYRALKAQADAQFARFLLSSPLSEDDFASGLGMSLSSGG</sequence>
<accession>A0ABU7TGT3</accession>
<evidence type="ECO:0000256" key="2">
    <source>
        <dbReference type="RuleBase" id="RU362080"/>
    </source>
</evidence>
<comment type="similarity">
    <text evidence="1 2">Belongs to the phD/YefM antitoxin family.</text>
</comment>
<evidence type="ECO:0000313" key="3">
    <source>
        <dbReference type="EMBL" id="MEE7459578.1"/>
    </source>
</evidence>